<accession>A0A0E9RXM6</accession>
<dbReference type="EMBL" id="GBXM01074970">
    <property type="protein sequence ID" value="JAH33607.1"/>
    <property type="molecule type" value="Transcribed_RNA"/>
</dbReference>
<reference evidence="1" key="1">
    <citation type="submission" date="2014-11" db="EMBL/GenBank/DDBJ databases">
        <authorList>
            <person name="Amaro Gonzalez C."/>
        </authorList>
    </citation>
    <scope>NUCLEOTIDE SEQUENCE</scope>
</reference>
<reference evidence="1" key="2">
    <citation type="journal article" date="2015" name="Fish Shellfish Immunol.">
        <title>Early steps in the European eel (Anguilla anguilla)-Vibrio vulnificus interaction in the gills: Role of the RtxA13 toxin.</title>
        <authorList>
            <person name="Callol A."/>
            <person name="Pajuelo D."/>
            <person name="Ebbesson L."/>
            <person name="Teles M."/>
            <person name="MacKenzie S."/>
            <person name="Amaro C."/>
        </authorList>
    </citation>
    <scope>NUCLEOTIDE SEQUENCE</scope>
</reference>
<name>A0A0E9RXM6_ANGAN</name>
<sequence length="38" mass="4476">MNYPSYFHWLIGSKYDGSPSTSNVFFFFYSSICCSHRV</sequence>
<protein>
    <submittedName>
        <fullName evidence="1">Uncharacterized protein</fullName>
    </submittedName>
</protein>
<evidence type="ECO:0000313" key="1">
    <source>
        <dbReference type="EMBL" id="JAH33607.1"/>
    </source>
</evidence>
<dbReference type="AlphaFoldDB" id="A0A0E9RXM6"/>
<organism evidence="1">
    <name type="scientific">Anguilla anguilla</name>
    <name type="common">European freshwater eel</name>
    <name type="synonym">Muraena anguilla</name>
    <dbReference type="NCBI Taxonomy" id="7936"/>
    <lineage>
        <taxon>Eukaryota</taxon>
        <taxon>Metazoa</taxon>
        <taxon>Chordata</taxon>
        <taxon>Craniata</taxon>
        <taxon>Vertebrata</taxon>
        <taxon>Euteleostomi</taxon>
        <taxon>Actinopterygii</taxon>
        <taxon>Neopterygii</taxon>
        <taxon>Teleostei</taxon>
        <taxon>Anguilliformes</taxon>
        <taxon>Anguillidae</taxon>
        <taxon>Anguilla</taxon>
    </lineage>
</organism>
<proteinExistence type="predicted"/>